<keyword evidence="2" id="KW-0813">Transport</keyword>
<dbReference type="GO" id="GO:0015658">
    <property type="term" value="F:branched-chain amino acid transmembrane transporter activity"/>
    <property type="evidence" value="ECO:0007669"/>
    <property type="project" value="TreeGrafter"/>
</dbReference>
<dbReference type="GO" id="GO:0016887">
    <property type="term" value="F:ATP hydrolysis activity"/>
    <property type="evidence" value="ECO:0007669"/>
    <property type="project" value="InterPro"/>
</dbReference>
<evidence type="ECO:0000256" key="3">
    <source>
        <dbReference type="ARBA" id="ARBA00022741"/>
    </source>
</evidence>
<dbReference type="InterPro" id="IPR011701">
    <property type="entry name" value="MFS"/>
</dbReference>
<feature type="transmembrane region" description="Helical" evidence="6">
    <location>
        <begin position="116"/>
        <end position="135"/>
    </location>
</feature>
<accession>A0A6J6PGQ5</accession>
<feature type="transmembrane region" description="Helical" evidence="6">
    <location>
        <begin position="312"/>
        <end position="330"/>
    </location>
</feature>
<gene>
    <name evidence="9" type="ORF">UFOPK2579_00673</name>
</gene>
<dbReference type="PANTHER" id="PTHR43820">
    <property type="entry name" value="HIGH-AFFINITY BRANCHED-CHAIN AMINO ACID TRANSPORT ATP-BINDING PROTEIN LIVF"/>
    <property type="match status" value="1"/>
</dbReference>
<dbReference type="GO" id="GO:0015807">
    <property type="term" value="P:L-amino acid transport"/>
    <property type="evidence" value="ECO:0007669"/>
    <property type="project" value="TreeGrafter"/>
</dbReference>
<dbReference type="InterPro" id="IPR036259">
    <property type="entry name" value="MFS_trans_sf"/>
</dbReference>
<feature type="transmembrane region" description="Helical" evidence="6">
    <location>
        <begin position="342"/>
        <end position="365"/>
    </location>
</feature>
<keyword evidence="3" id="KW-0547">Nucleotide-binding</keyword>
<dbReference type="InterPro" id="IPR027417">
    <property type="entry name" value="P-loop_NTPase"/>
</dbReference>
<dbReference type="InterPro" id="IPR003439">
    <property type="entry name" value="ABC_transporter-like_ATP-bd"/>
</dbReference>
<protein>
    <submittedName>
        <fullName evidence="9">Unannotated protein</fullName>
    </submittedName>
</protein>
<reference evidence="9" key="1">
    <citation type="submission" date="2020-05" db="EMBL/GenBank/DDBJ databases">
        <authorList>
            <person name="Chiriac C."/>
            <person name="Salcher M."/>
            <person name="Ghai R."/>
            <person name="Kavagutti S V."/>
        </authorList>
    </citation>
    <scope>NUCLEOTIDE SEQUENCE</scope>
</reference>
<dbReference type="Pfam" id="PF07690">
    <property type="entry name" value="MFS_1"/>
    <property type="match status" value="1"/>
</dbReference>
<keyword evidence="6" id="KW-0472">Membrane</keyword>
<dbReference type="InterPro" id="IPR020846">
    <property type="entry name" value="MFS_dom"/>
</dbReference>
<dbReference type="EMBL" id="CAEZXR010000057">
    <property type="protein sequence ID" value="CAB4695893.1"/>
    <property type="molecule type" value="Genomic_DNA"/>
</dbReference>
<dbReference type="PROSITE" id="PS50850">
    <property type="entry name" value="MFS"/>
    <property type="match status" value="1"/>
</dbReference>
<keyword evidence="4" id="KW-0067">ATP-binding</keyword>
<evidence type="ECO:0000313" key="9">
    <source>
        <dbReference type="EMBL" id="CAB4695893.1"/>
    </source>
</evidence>
<evidence type="ECO:0000256" key="4">
    <source>
        <dbReference type="ARBA" id="ARBA00022840"/>
    </source>
</evidence>
<dbReference type="Pfam" id="PF00005">
    <property type="entry name" value="ABC_tran"/>
    <property type="match status" value="1"/>
</dbReference>
<comment type="similarity">
    <text evidence="1">Belongs to the ABC transporter superfamily.</text>
</comment>
<feature type="transmembrane region" description="Helical" evidence="6">
    <location>
        <begin position="49"/>
        <end position="69"/>
    </location>
</feature>
<dbReference type="InterPro" id="IPR052156">
    <property type="entry name" value="BCAA_Transport_ATP-bd_LivF"/>
</dbReference>
<keyword evidence="6" id="KW-0812">Transmembrane</keyword>
<evidence type="ECO:0000256" key="6">
    <source>
        <dbReference type="SAM" id="Phobius"/>
    </source>
</evidence>
<dbReference type="InterPro" id="IPR003593">
    <property type="entry name" value="AAA+_ATPase"/>
</dbReference>
<evidence type="ECO:0000256" key="2">
    <source>
        <dbReference type="ARBA" id="ARBA00022448"/>
    </source>
</evidence>
<dbReference type="AlphaFoldDB" id="A0A6J6PGQ5"/>
<keyword evidence="6" id="KW-1133">Transmembrane helix</keyword>
<dbReference type="GO" id="GO:0005524">
    <property type="term" value="F:ATP binding"/>
    <property type="evidence" value="ECO:0007669"/>
    <property type="project" value="UniProtKB-KW"/>
</dbReference>
<feature type="transmembrane region" description="Helical" evidence="6">
    <location>
        <begin position="204"/>
        <end position="227"/>
    </location>
</feature>
<dbReference type="Gene3D" id="1.20.1250.20">
    <property type="entry name" value="MFS general substrate transporter like domains"/>
    <property type="match status" value="1"/>
</dbReference>
<feature type="transmembrane region" description="Helical" evidence="6">
    <location>
        <begin position="278"/>
        <end position="300"/>
    </location>
</feature>
<name>A0A6J6PGQ5_9ZZZZ</name>
<feature type="domain" description="ABC transporter" evidence="8">
    <location>
        <begin position="488"/>
        <end position="721"/>
    </location>
</feature>
<feature type="transmembrane region" description="Helical" evidence="6">
    <location>
        <begin position="405"/>
        <end position="425"/>
    </location>
</feature>
<dbReference type="InterPro" id="IPR017871">
    <property type="entry name" value="ABC_transporter-like_CS"/>
</dbReference>
<feature type="transmembrane region" description="Helical" evidence="6">
    <location>
        <begin position="89"/>
        <end position="109"/>
    </location>
</feature>
<dbReference type="SMART" id="SM00382">
    <property type="entry name" value="AAA"/>
    <property type="match status" value="1"/>
</dbReference>
<evidence type="ECO:0000259" key="7">
    <source>
        <dbReference type="PROSITE" id="PS50850"/>
    </source>
</evidence>
<dbReference type="Gene3D" id="3.40.50.300">
    <property type="entry name" value="P-loop containing nucleotide triphosphate hydrolases"/>
    <property type="match status" value="1"/>
</dbReference>
<dbReference type="SUPFAM" id="SSF103473">
    <property type="entry name" value="MFS general substrate transporter"/>
    <property type="match status" value="1"/>
</dbReference>
<organism evidence="9">
    <name type="scientific">freshwater metagenome</name>
    <dbReference type="NCBI Taxonomy" id="449393"/>
    <lineage>
        <taxon>unclassified sequences</taxon>
        <taxon>metagenomes</taxon>
        <taxon>ecological metagenomes</taxon>
    </lineage>
</organism>
<dbReference type="CDD" id="cd03224">
    <property type="entry name" value="ABC_TM1139_LivF_branched"/>
    <property type="match status" value="1"/>
</dbReference>
<dbReference type="PANTHER" id="PTHR43820:SF4">
    <property type="entry name" value="HIGH-AFFINITY BRANCHED-CHAIN AMINO ACID TRANSPORT ATP-BINDING PROTEIN LIVF"/>
    <property type="match status" value="1"/>
</dbReference>
<proteinExistence type="inferred from homology"/>
<dbReference type="PROSITE" id="PS00211">
    <property type="entry name" value="ABC_TRANSPORTER_1"/>
    <property type="match status" value="1"/>
</dbReference>
<sequence length="730" mass="77817">MSTDTTTLLDEVDQTREALRDEARRTLGVTGEQSSDKLRVLMRRHGTGAYPLFALGILGITDLFQSYAFTVMTPDIARTLGIGFGTMTAIAAVRGVAVAAAPLPVAALAQRGGSRAILCLNTAIGWSLMTFYTGFTVSLTGLILVLVVDGLSTGSVSALHSPLLIDSYHPSARVRVISVYTAMQRSGEVFAPLLVALLTGPFDLTWRGVFIGLGIVSTVSTLGALGLRDPGYGRWDTEQLRQAVHTHHGEDQLDAADVTLGFWEICRRLLLIPTVQRLLTGFAVIGLLAAPLGVFMSYFLEQRWNMDPADRAVFTAYQAAVSILALVAYGSRGERHFRADPAKILTITGRALMVAVTAIACGGLVPSRPLMYLFFGISAAALGIIGPALVISIMSIIPAYMRPHAGGLFGIFAAIGTIAGAVLLGSVQTEYGAVGSIVCFFVVGMISARVVASAGPLINPDLDRMIDEVLEDEEVKRIESSGQHLPMLACRGIDFSYGQLQVLYDVDFTVDDGEMVALLGVNGAGKSTLLRVISGVGLPSSGSVRFRGQDITYVDAERRVGMGITQIPGGKAVFGPMTVVENLRSFGFQAPGGPRALEAKIDECLDVFPRLAERRTSLASQLSGGEQQMLALSKALILEPRLLVIDELSLGLAPVIVGQLLEMVENINRRGTAVILVEQSVNIALNLVDHAYFMEKGEMKFDGPSQELLDRGDLLRSVFLAGSAAAEGSE</sequence>
<keyword evidence="5" id="KW-0029">Amino-acid transport</keyword>
<dbReference type="PROSITE" id="PS50893">
    <property type="entry name" value="ABC_TRANSPORTER_2"/>
    <property type="match status" value="1"/>
</dbReference>
<feature type="transmembrane region" description="Helical" evidence="6">
    <location>
        <begin position="431"/>
        <end position="452"/>
    </location>
</feature>
<evidence type="ECO:0000256" key="5">
    <source>
        <dbReference type="ARBA" id="ARBA00022970"/>
    </source>
</evidence>
<feature type="transmembrane region" description="Helical" evidence="6">
    <location>
        <begin position="371"/>
        <end position="393"/>
    </location>
</feature>
<dbReference type="SUPFAM" id="SSF52540">
    <property type="entry name" value="P-loop containing nucleoside triphosphate hydrolases"/>
    <property type="match status" value="1"/>
</dbReference>
<evidence type="ECO:0000259" key="8">
    <source>
        <dbReference type="PROSITE" id="PS50893"/>
    </source>
</evidence>
<evidence type="ECO:0000256" key="1">
    <source>
        <dbReference type="ARBA" id="ARBA00005417"/>
    </source>
</evidence>
<feature type="domain" description="Major facilitator superfamily (MFS) profile" evidence="7">
    <location>
        <begin position="51"/>
        <end position="456"/>
    </location>
</feature>